<comment type="caution">
    <text evidence="1">The sequence shown here is derived from an EMBL/GenBank/DDBJ whole genome shotgun (WGS) entry which is preliminary data.</text>
</comment>
<protein>
    <submittedName>
        <fullName evidence="1">Uncharacterized protein</fullName>
    </submittedName>
</protein>
<dbReference type="RefSeq" id="WP_205122057.1">
    <property type="nucleotide sequence ID" value="NZ_JAFBCM010000001.1"/>
</dbReference>
<organism evidence="1 2">
    <name type="scientific">Tenggerimyces flavus</name>
    <dbReference type="NCBI Taxonomy" id="1708749"/>
    <lineage>
        <taxon>Bacteria</taxon>
        <taxon>Bacillati</taxon>
        <taxon>Actinomycetota</taxon>
        <taxon>Actinomycetes</taxon>
        <taxon>Propionibacteriales</taxon>
        <taxon>Nocardioidaceae</taxon>
        <taxon>Tenggerimyces</taxon>
    </lineage>
</organism>
<keyword evidence="2" id="KW-1185">Reference proteome</keyword>
<proteinExistence type="predicted"/>
<dbReference type="EMBL" id="JBHRZH010000001">
    <property type="protein sequence ID" value="MFC3759565.1"/>
    <property type="molecule type" value="Genomic_DNA"/>
</dbReference>
<evidence type="ECO:0000313" key="1">
    <source>
        <dbReference type="EMBL" id="MFC3759565.1"/>
    </source>
</evidence>
<evidence type="ECO:0000313" key="2">
    <source>
        <dbReference type="Proteomes" id="UP001595699"/>
    </source>
</evidence>
<name>A0ABV7Y5M3_9ACTN</name>
<sequence length="68" mass="7931">MPVDLLPFYADVRVAIETDPWNAPLPDPKRPGNMRVRYFGPTQRGAHLVYFVLEEQRSVVLVQLHWID</sequence>
<reference evidence="2" key="1">
    <citation type="journal article" date="2019" name="Int. J. Syst. Evol. Microbiol.">
        <title>The Global Catalogue of Microorganisms (GCM) 10K type strain sequencing project: providing services to taxonomists for standard genome sequencing and annotation.</title>
        <authorList>
            <consortium name="The Broad Institute Genomics Platform"/>
            <consortium name="The Broad Institute Genome Sequencing Center for Infectious Disease"/>
            <person name="Wu L."/>
            <person name="Ma J."/>
        </authorList>
    </citation>
    <scope>NUCLEOTIDE SEQUENCE [LARGE SCALE GENOMIC DNA]</scope>
    <source>
        <strain evidence="2">CGMCC 4.7241</strain>
    </source>
</reference>
<dbReference type="Proteomes" id="UP001595699">
    <property type="component" value="Unassembled WGS sequence"/>
</dbReference>
<accession>A0ABV7Y5M3</accession>
<gene>
    <name evidence="1" type="ORF">ACFOUW_01820</name>
</gene>